<dbReference type="GO" id="GO:0000155">
    <property type="term" value="F:phosphorelay sensor kinase activity"/>
    <property type="evidence" value="ECO:0007669"/>
    <property type="project" value="InterPro"/>
</dbReference>
<comment type="subcellular location">
    <subcellularLocation>
        <location evidence="2">Cell membrane</location>
    </subcellularLocation>
</comment>
<keyword evidence="5" id="KW-0808">Transferase</keyword>
<evidence type="ECO:0000313" key="14">
    <source>
        <dbReference type="Proteomes" id="UP000263377"/>
    </source>
</evidence>
<evidence type="ECO:0000256" key="7">
    <source>
        <dbReference type="ARBA" id="ARBA00022777"/>
    </source>
</evidence>
<evidence type="ECO:0000259" key="12">
    <source>
        <dbReference type="PROSITE" id="PS50885"/>
    </source>
</evidence>
<keyword evidence="14" id="KW-1185">Reference proteome</keyword>
<dbReference type="Gene3D" id="3.30.565.10">
    <property type="entry name" value="Histidine kinase-like ATPase, C-terminal domain"/>
    <property type="match status" value="1"/>
</dbReference>
<evidence type="ECO:0000256" key="10">
    <source>
        <dbReference type="ARBA" id="ARBA00023136"/>
    </source>
</evidence>
<evidence type="ECO:0000256" key="2">
    <source>
        <dbReference type="ARBA" id="ARBA00004236"/>
    </source>
</evidence>
<evidence type="ECO:0000256" key="3">
    <source>
        <dbReference type="ARBA" id="ARBA00012438"/>
    </source>
</evidence>
<dbReference type="Pfam" id="PF00512">
    <property type="entry name" value="HisKA"/>
    <property type="match status" value="1"/>
</dbReference>
<evidence type="ECO:0000256" key="4">
    <source>
        <dbReference type="ARBA" id="ARBA00022553"/>
    </source>
</evidence>
<dbReference type="InterPro" id="IPR050428">
    <property type="entry name" value="TCS_sensor_his_kinase"/>
</dbReference>
<dbReference type="InterPro" id="IPR036890">
    <property type="entry name" value="HATPase_C_sf"/>
</dbReference>
<keyword evidence="9" id="KW-0902">Two-component regulatory system</keyword>
<dbReference type="CDD" id="cd00082">
    <property type="entry name" value="HisKA"/>
    <property type="match status" value="1"/>
</dbReference>
<dbReference type="Proteomes" id="UP000263377">
    <property type="component" value="Unassembled WGS sequence"/>
</dbReference>
<keyword evidence="8" id="KW-1133">Transmembrane helix</keyword>
<dbReference type="PANTHER" id="PTHR45436">
    <property type="entry name" value="SENSOR HISTIDINE KINASE YKOH"/>
    <property type="match status" value="1"/>
</dbReference>
<dbReference type="InterPro" id="IPR004358">
    <property type="entry name" value="Sig_transdc_His_kin-like_C"/>
</dbReference>
<protein>
    <recommendedName>
        <fullName evidence="3">histidine kinase</fullName>
        <ecNumber evidence="3">2.7.13.3</ecNumber>
    </recommendedName>
</protein>
<dbReference type="SMART" id="SM00388">
    <property type="entry name" value="HisKA"/>
    <property type="match status" value="1"/>
</dbReference>
<organism evidence="13 14">
    <name type="scientific">Kitasatospora xanthocidica</name>
    <dbReference type="NCBI Taxonomy" id="83382"/>
    <lineage>
        <taxon>Bacteria</taxon>
        <taxon>Bacillati</taxon>
        <taxon>Actinomycetota</taxon>
        <taxon>Actinomycetes</taxon>
        <taxon>Kitasatosporales</taxon>
        <taxon>Streptomycetaceae</taxon>
        <taxon>Kitasatospora</taxon>
    </lineage>
</organism>
<dbReference type="AlphaFoldDB" id="A0A373A0K1"/>
<dbReference type="SMART" id="SM00387">
    <property type="entry name" value="HATPase_c"/>
    <property type="match status" value="1"/>
</dbReference>
<dbReference type="PROSITE" id="PS50109">
    <property type="entry name" value="HIS_KIN"/>
    <property type="match status" value="1"/>
</dbReference>
<gene>
    <name evidence="13" type="ORF">DR950_28730</name>
</gene>
<accession>A0A373A0K1</accession>
<proteinExistence type="predicted"/>
<dbReference type="Gene3D" id="1.10.287.130">
    <property type="match status" value="1"/>
</dbReference>
<name>A0A373A0K1_9ACTN</name>
<dbReference type="PROSITE" id="PS50885">
    <property type="entry name" value="HAMP"/>
    <property type="match status" value="1"/>
</dbReference>
<dbReference type="GO" id="GO:0005886">
    <property type="term" value="C:plasma membrane"/>
    <property type="evidence" value="ECO:0007669"/>
    <property type="project" value="UniProtKB-SubCell"/>
</dbReference>
<dbReference type="InterPro" id="IPR003660">
    <property type="entry name" value="HAMP_dom"/>
</dbReference>
<comment type="caution">
    <text evidence="13">The sequence shown here is derived from an EMBL/GenBank/DDBJ whole genome shotgun (WGS) entry which is preliminary data.</text>
</comment>
<dbReference type="Pfam" id="PF02518">
    <property type="entry name" value="HATPase_c"/>
    <property type="match status" value="1"/>
</dbReference>
<dbReference type="CDD" id="cd00075">
    <property type="entry name" value="HATPase"/>
    <property type="match status" value="1"/>
</dbReference>
<dbReference type="EC" id="2.7.13.3" evidence="3"/>
<dbReference type="EMBL" id="QVIG01000001">
    <property type="protein sequence ID" value="RGD61222.1"/>
    <property type="molecule type" value="Genomic_DNA"/>
</dbReference>
<dbReference type="InterPro" id="IPR003594">
    <property type="entry name" value="HATPase_dom"/>
</dbReference>
<keyword evidence="4" id="KW-0597">Phosphoprotein</keyword>
<reference evidence="13 14" key="1">
    <citation type="submission" date="2018-08" db="EMBL/GenBank/DDBJ databases">
        <title>Diversity &amp; Physiological Properties of Lignin-Decomposing Actinobacteria from Soil.</title>
        <authorList>
            <person name="Roh S.G."/>
            <person name="Kim S.B."/>
        </authorList>
    </citation>
    <scope>NUCLEOTIDE SEQUENCE [LARGE SCALE GENOMIC DNA]</scope>
    <source>
        <strain evidence="13 14">MMS17-GH009</strain>
    </source>
</reference>
<evidence type="ECO:0000256" key="6">
    <source>
        <dbReference type="ARBA" id="ARBA00022692"/>
    </source>
</evidence>
<dbReference type="InterPro" id="IPR036097">
    <property type="entry name" value="HisK_dim/P_sf"/>
</dbReference>
<feature type="domain" description="Histidine kinase" evidence="11">
    <location>
        <begin position="262"/>
        <end position="472"/>
    </location>
</feature>
<evidence type="ECO:0000256" key="8">
    <source>
        <dbReference type="ARBA" id="ARBA00022989"/>
    </source>
</evidence>
<dbReference type="SUPFAM" id="SSF55874">
    <property type="entry name" value="ATPase domain of HSP90 chaperone/DNA topoisomerase II/histidine kinase"/>
    <property type="match status" value="1"/>
</dbReference>
<dbReference type="PRINTS" id="PR00344">
    <property type="entry name" value="BCTRLSENSOR"/>
</dbReference>
<evidence type="ECO:0000313" key="13">
    <source>
        <dbReference type="EMBL" id="RGD61222.1"/>
    </source>
</evidence>
<dbReference type="SMART" id="SM00304">
    <property type="entry name" value="HAMP"/>
    <property type="match status" value="1"/>
</dbReference>
<dbReference type="SUPFAM" id="SSF47384">
    <property type="entry name" value="Homodimeric domain of signal transducing histidine kinase"/>
    <property type="match status" value="1"/>
</dbReference>
<dbReference type="CDD" id="cd06225">
    <property type="entry name" value="HAMP"/>
    <property type="match status" value="1"/>
</dbReference>
<sequence>MPGRLSTRLRTSLAAGLAALLLLGVGAWWLRGHMYDAQLEAAEADAQAQAREISSGYKHGQQLADYGRLPYLVLDSDGRVLTMGGPLTTQHLAGDPPAAVPKLAPDDWQSVQRVAIGPAGEAAANRYSGRTFTALGSWSPLLRQNDENGQPVKPVVGPFTVYVLATPFAAEASLHTIDPVLQVGVPAAALLVALTAWAATSRALRPVEAIRAELAEIGEHRLDRRVPVPPAGDELTRMARTTNATLDRLERSAVQQQRFVADASHELRSPIAALRTNLEVSLAHPDRTDWPATTREALTSVERLQQLTEDLLFLARGAHPATAGRLTTVDLSAVLRELADQYRPGLGARLALRVDAPEAVPVRGSRIRLHRLVRNLLDNARRHASAEVVLSARRTAHGCVLEVRDDGPGVPPEDRERIFEPFTRLDEARSRDSGGSGLGLAIAADIATRHGGTLRVAHAPRGARFVLELPPA</sequence>
<dbReference type="PANTHER" id="PTHR45436:SF5">
    <property type="entry name" value="SENSOR HISTIDINE KINASE TRCS"/>
    <property type="match status" value="1"/>
</dbReference>
<keyword evidence="10" id="KW-0472">Membrane</keyword>
<comment type="catalytic activity">
    <reaction evidence="1">
        <text>ATP + protein L-histidine = ADP + protein N-phospho-L-histidine.</text>
        <dbReference type="EC" id="2.7.13.3"/>
    </reaction>
</comment>
<dbReference type="InterPro" id="IPR003661">
    <property type="entry name" value="HisK_dim/P_dom"/>
</dbReference>
<dbReference type="RefSeq" id="WP_117489424.1">
    <property type="nucleotide sequence ID" value="NZ_QVIG01000001.1"/>
</dbReference>
<dbReference type="InterPro" id="IPR005467">
    <property type="entry name" value="His_kinase_dom"/>
</dbReference>
<evidence type="ECO:0000256" key="1">
    <source>
        <dbReference type="ARBA" id="ARBA00000085"/>
    </source>
</evidence>
<keyword evidence="7 13" id="KW-0418">Kinase</keyword>
<keyword evidence="6" id="KW-0812">Transmembrane</keyword>
<dbReference type="Pfam" id="PF00672">
    <property type="entry name" value="HAMP"/>
    <property type="match status" value="1"/>
</dbReference>
<evidence type="ECO:0000259" key="11">
    <source>
        <dbReference type="PROSITE" id="PS50109"/>
    </source>
</evidence>
<evidence type="ECO:0000256" key="5">
    <source>
        <dbReference type="ARBA" id="ARBA00022679"/>
    </source>
</evidence>
<evidence type="ECO:0000256" key="9">
    <source>
        <dbReference type="ARBA" id="ARBA00023012"/>
    </source>
</evidence>
<feature type="domain" description="HAMP" evidence="12">
    <location>
        <begin position="201"/>
        <end position="254"/>
    </location>
</feature>